<dbReference type="EMBL" id="DTMQ01000009">
    <property type="protein sequence ID" value="HGE98632.1"/>
    <property type="molecule type" value="Genomic_DNA"/>
</dbReference>
<protein>
    <submittedName>
        <fullName evidence="2">Uncharacterized protein</fullName>
    </submittedName>
</protein>
<proteinExistence type="predicted"/>
<reference evidence="2" key="1">
    <citation type="journal article" date="2020" name="mSystems">
        <title>Genome- and Community-Level Interaction Insights into Carbon Utilization and Element Cycling Functions of Hydrothermarchaeota in Hydrothermal Sediment.</title>
        <authorList>
            <person name="Zhou Z."/>
            <person name="Liu Y."/>
            <person name="Xu W."/>
            <person name="Pan J."/>
            <person name="Luo Z.H."/>
            <person name="Li M."/>
        </authorList>
    </citation>
    <scope>NUCLEOTIDE SEQUENCE [LARGE SCALE GENOMIC DNA]</scope>
    <source>
        <strain evidence="2">SpSt-906</strain>
    </source>
</reference>
<name>A0A7C3YS63_UNCW3</name>
<keyword evidence="1" id="KW-0175">Coiled coil</keyword>
<gene>
    <name evidence="2" type="ORF">ENX07_00960</name>
</gene>
<comment type="caution">
    <text evidence="2">The sequence shown here is derived from an EMBL/GenBank/DDBJ whole genome shotgun (WGS) entry which is preliminary data.</text>
</comment>
<accession>A0A7C3YS63</accession>
<evidence type="ECO:0000313" key="2">
    <source>
        <dbReference type="EMBL" id="HGE98632.1"/>
    </source>
</evidence>
<evidence type="ECO:0000256" key="1">
    <source>
        <dbReference type="SAM" id="Coils"/>
    </source>
</evidence>
<sequence length="62" mass="7721">MSEEVLNPNGEEKENIKSLITRLRRLREENRRLRQIIRSYQEREKILRERLNKLIDKIENLF</sequence>
<dbReference type="AlphaFoldDB" id="A0A7C3YS63"/>
<feature type="coiled-coil region" evidence="1">
    <location>
        <begin position="9"/>
        <end position="57"/>
    </location>
</feature>
<organism evidence="2">
    <name type="scientific">candidate division WOR-3 bacterium</name>
    <dbReference type="NCBI Taxonomy" id="2052148"/>
    <lineage>
        <taxon>Bacteria</taxon>
        <taxon>Bacteria division WOR-3</taxon>
    </lineage>
</organism>